<keyword evidence="1" id="KW-0472">Membrane</keyword>
<keyword evidence="1" id="KW-1133">Transmembrane helix</keyword>
<reference evidence="2" key="2">
    <citation type="submission" date="2023-06" db="EMBL/GenBank/DDBJ databases">
        <authorList>
            <consortium name="Lawrence Berkeley National Laboratory"/>
            <person name="Haridas S."/>
            <person name="Hensen N."/>
            <person name="Bonometti L."/>
            <person name="Westerberg I."/>
            <person name="Brannstrom I.O."/>
            <person name="Guillou S."/>
            <person name="Cros-Aarteil S."/>
            <person name="Calhoun S."/>
            <person name="Kuo A."/>
            <person name="Mondo S."/>
            <person name="Pangilinan J."/>
            <person name="Riley R."/>
            <person name="Labutti K."/>
            <person name="Andreopoulos B."/>
            <person name="Lipzen A."/>
            <person name="Chen C."/>
            <person name="Yanf M."/>
            <person name="Daum C."/>
            <person name="Ng V."/>
            <person name="Clum A."/>
            <person name="Steindorff A."/>
            <person name="Ohm R."/>
            <person name="Martin F."/>
            <person name="Silar P."/>
            <person name="Natvig D."/>
            <person name="Lalanne C."/>
            <person name="Gautier V."/>
            <person name="Ament-Velasquez S.L."/>
            <person name="Kruys A."/>
            <person name="Hutchinson M.I."/>
            <person name="Powell A.J."/>
            <person name="Barry K."/>
            <person name="Miller A.N."/>
            <person name="Grigoriev I.V."/>
            <person name="Debuchy R."/>
            <person name="Gladieux P."/>
            <person name="Thoren M.H."/>
            <person name="Johannesson H."/>
        </authorList>
    </citation>
    <scope>NUCLEOTIDE SEQUENCE</scope>
    <source>
        <strain evidence="2">CBS 958.72</strain>
    </source>
</reference>
<dbReference type="AlphaFoldDB" id="A0AAE0KD57"/>
<evidence type="ECO:0000256" key="1">
    <source>
        <dbReference type="SAM" id="Phobius"/>
    </source>
</evidence>
<gene>
    <name evidence="2" type="ORF">B0T24DRAFT_625166</name>
</gene>
<keyword evidence="3" id="KW-1185">Reference proteome</keyword>
<feature type="transmembrane region" description="Helical" evidence="1">
    <location>
        <begin position="87"/>
        <end position="112"/>
    </location>
</feature>
<evidence type="ECO:0000313" key="2">
    <source>
        <dbReference type="EMBL" id="KAK3373952.1"/>
    </source>
</evidence>
<proteinExistence type="predicted"/>
<comment type="caution">
    <text evidence="2">The sequence shown here is derived from an EMBL/GenBank/DDBJ whole genome shotgun (WGS) entry which is preliminary data.</text>
</comment>
<accession>A0AAE0KD57</accession>
<dbReference type="EMBL" id="JAULSN010000004">
    <property type="protein sequence ID" value="KAK3373952.1"/>
    <property type="molecule type" value="Genomic_DNA"/>
</dbReference>
<name>A0AAE0KD57_9PEZI</name>
<reference evidence="2" key="1">
    <citation type="journal article" date="2023" name="Mol. Phylogenet. Evol.">
        <title>Genome-scale phylogeny and comparative genomics of the fungal order Sordariales.</title>
        <authorList>
            <person name="Hensen N."/>
            <person name="Bonometti L."/>
            <person name="Westerberg I."/>
            <person name="Brannstrom I.O."/>
            <person name="Guillou S."/>
            <person name="Cros-Aarteil S."/>
            <person name="Calhoun S."/>
            <person name="Haridas S."/>
            <person name="Kuo A."/>
            <person name="Mondo S."/>
            <person name="Pangilinan J."/>
            <person name="Riley R."/>
            <person name="LaButti K."/>
            <person name="Andreopoulos B."/>
            <person name="Lipzen A."/>
            <person name="Chen C."/>
            <person name="Yan M."/>
            <person name="Daum C."/>
            <person name="Ng V."/>
            <person name="Clum A."/>
            <person name="Steindorff A."/>
            <person name="Ohm R.A."/>
            <person name="Martin F."/>
            <person name="Silar P."/>
            <person name="Natvig D.O."/>
            <person name="Lalanne C."/>
            <person name="Gautier V."/>
            <person name="Ament-Velasquez S.L."/>
            <person name="Kruys A."/>
            <person name="Hutchinson M.I."/>
            <person name="Powell A.J."/>
            <person name="Barry K."/>
            <person name="Miller A.N."/>
            <person name="Grigoriev I.V."/>
            <person name="Debuchy R."/>
            <person name="Gladieux P."/>
            <person name="Hiltunen Thoren M."/>
            <person name="Johannesson H."/>
        </authorList>
    </citation>
    <scope>NUCLEOTIDE SEQUENCE</scope>
    <source>
        <strain evidence="2">CBS 958.72</strain>
    </source>
</reference>
<keyword evidence="1" id="KW-0812">Transmembrane</keyword>
<evidence type="ECO:0000313" key="3">
    <source>
        <dbReference type="Proteomes" id="UP001287356"/>
    </source>
</evidence>
<feature type="transmembrane region" description="Helical" evidence="1">
    <location>
        <begin position="133"/>
        <end position="152"/>
    </location>
</feature>
<dbReference type="Proteomes" id="UP001287356">
    <property type="component" value="Unassembled WGS sequence"/>
</dbReference>
<sequence>MPTRREAIAVFSSLSHRPSPITQLARSAPLCRSLVSSTGRSCLSFVRQTASVICLGSSAAPAPSGQCASVHVYMSHMSEPSFDRTGVVAVGGFIARLFCMLGSLLSPCLFGLGGRVVQHDERHTPHTHTRTHAIMGIIRALFCLFLFIVMQAARPPHLLLSVCRCVCVSLSGAHIVRPPRLAKAPSFLLLHIP</sequence>
<organism evidence="2 3">
    <name type="scientific">Lasiosphaeria ovina</name>
    <dbReference type="NCBI Taxonomy" id="92902"/>
    <lineage>
        <taxon>Eukaryota</taxon>
        <taxon>Fungi</taxon>
        <taxon>Dikarya</taxon>
        <taxon>Ascomycota</taxon>
        <taxon>Pezizomycotina</taxon>
        <taxon>Sordariomycetes</taxon>
        <taxon>Sordariomycetidae</taxon>
        <taxon>Sordariales</taxon>
        <taxon>Lasiosphaeriaceae</taxon>
        <taxon>Lasiosphaeria</taxon>
    </lineage>
</organism>
<protein>
    <submittedName>
        <fullName evidence="2">Uncharacterized protein</fullName>
    </submittedName>
</protein>